<dbReference type="Proteomes" id="UP000499080">
    <property type="component" value="Unassembled WGS sequence"/>
</dbReference>
<protein>
    <submittedName>
        <fullName evidence="1">Uncharacterized protein</fullName>
    </submittedName>
</protein>
<accession>A0A4Y2NBS0</accession>
<evidence type="ECO:0000313" key="2">
    <source>
        <dbReference type="Proteomes" id="UP000499080"/>
    </source>
</evidence>
<name>A0A4Y2NBS0_ARAVE</name>
<reference evidence="1 2" key="1">
    <citation type="journal article" date="2019" name="Sci. Rep.">
        <title>Orb-weaving spider Araneus ventricosus genome elucidates the spidroin gene catalogue.</title>
        <authorList>
            <person name="Kono N."/>
            <person name="Nakamura H."/>
            <person name="Ohtoshi R."/>
            <person name="Moran D.A.P."/>
            <person name="Shinohara A."/>
            <person name="Yoshida Y."/>
            <person name="Fujiwara M."/>
            <person name="Mori M."/>
            <person name="Tomita M."/>
            <person name="Arakawa K."/>
        </authorList>
    </citation>
    <scope>NUCLEOTIDE SEQUENCE [LARGE SCALE GENOMIC DNA]</scope>
</reference>
<organism evidence="1 2">
    <name type="scientific">Araneus ventricosus</name>
    <name type="common">Orbweaver spider</name>
    <name type="synonym">Epeira ventricosa</name>
    <dbReference type="NCBI Taxonomy" id="182803"/>
    <lineage>
        <taxon>Eukaryota</taxon>
        <taxon>Metazoa</taxon>
        <taxon>Ecdysozoa</taxon>
        <taxon>Arthropoda</taxon>
        <taxon>Chelicerata</taxon>
        <taxon>Arachnida</taxon>
        <taxon>Araneae</taxon>
        <taxon>Araneomorphae</taxon>
        <taxon>Entelegynae</taxon>
        <taxon>Araneoidea</taxon>
        <taxon>Araneidae</taxon>
        <taxon>Araneus</taxon>
    </lineage>
</organism>
<dbReference type="EMBL" id="BGPR01008718">
    <property type="protein sequence ID" value="GBN35587.1"/>
    <property type="molecule type" value="Genomic_DNA"/>
</dbReference>
<gene>
    <name evidence="1" type="ORF">AVEN_136090_1</name>
</gene>
<evidence type="ECO:0000313" key="1">
    <source>
        <dbReference type="EMBL" id="GBN35587.1"/>
    </source>
</evidence>
<comment type="caution">
    <text evidence="1">The sequence shown here is derived from an EMBL/GenBank/DDBJ whole genome shotgun (WGS) entry which is preliminary data.</text>
</comment>
<sequence length="96" mass="11285">MAPSKIGFLFDLSATPLNVHNKRYNKIVRGHGVFVTVSAWDKRVPDSKHDSTKDPHCTWAWCRVSNIYHWCSAEVWREEYRSSHLTTVQNEEIRQK</sequence>
<dbReference type="AlphaFoldDB" id="A0A4Y2NBS0"/>
<keyword evidence="2" id="KW-1185">Reference proteome</keyword>
<proteinExistence type="predicted"/>